<proteinExistence type="predicted"/>
<keyword evidence="2" id="KW-1185">Reference proteome</keyword>
<reference evidence="1" key="1">
    <citation type="submission" date="2013-12" db="EMBL/GenBank/DDBJ databases">
        <authorList>
            <person name="Omoto C.K."/>
            <person name="Sibley D."/>
            <person name="Venepally P."/>
            <person name="Hadjithomas M."/>
            <person name="Karamycheva S."/>
            <person name="Brunk B."/>
            <person name="Roos D."/>
            <person name="Caler E."/>
            <person name="Lorenzi H."/>
        </authorList>
    </citation>
    <scope>NUCLEOTIDE SEQUENCE</scope>
</reference>
<evidence type="ECO:0000313" key="1">
    <source>
        <dbReference type="EMBL" id="EZG42788.1"/>
    </source>
</evidence>
<gene>
    <name evidence="1" type="ORF">GNI_225750</name>
</gene>
<dbReference type="EMBL" id="AFNH02001794">
    <property type="protein sequence ID" value="EZG42788.1"/>
    <property type="molecule type" value="Genomic_DNA"/>
</dbReference>
<accession>A0A023AWI1</accession>
<dbReference type="RefSeq" id="XP_011133933.1">
    <property type="nucleotide sequence ID" value="XM_011135631.1"/>
</dbReference>
<name>A0A023AWI1_GRENI</name>
<comment type="caution">
    <text evidence="1">The sequence shown here is derived from an EMBL/GenBank/DDBJ whole genome shotgun (WGS) entry which is preliminary data.</text>
</comment>
<dbReference type="Proteomes" id="UP000019763">
    <property type="component" value="Unassembled WGS sequence"/>
</dbReference>
<organism evidence="1 2">
    <name type="scientific">Gregarina niphandrodes</name>
    <name type="common">Septate eugregarine</name>
    <dbReference type="NCBI Taxonomy" id="110365"/>
    <lineage>
        <taxon>Eukaryota</taxon>
        <taxon>Sar</taxon>
        <taxon>Alveolata</taxon>
        <taxon>Apicomplexa</taxon>
        <taxon>Conoidasida</taxon>
        <taxon>Gregarinasina</taxon>
        <taxon>Eugregarinorida</taxon>
        <taxon>Gregarinidae</taxon>
        <taxon>Gregarina</taxon>
    </lineage>
</organism>
<dbReference type="GeneID" id="22916667"/>
<evidence type="ECO:0000313" key="2">
    <source>
        <dbReference type="Proteomes" id="UP000019763"/>
    </source>
</evidence>
<dbReference type="AlphaFoldDB" id="A0A023AWI1"/>
<dbReference type="VEuPathDB" id="CryptoDB:GNI_225750"/>
<protein>
    <submittedName>
        <fullName evidence="1">Uncharacterized protein</fullName>
    </submittedName>
</protein>
<sequence length="228" mass="24994">MKSSTSIPTESTLSCEELARVLMPVLLGKDILDLVSVAGNVYTTAPPDNQTTALKAIQELSKGLREACPDQWVVLGGKNVRAPKNPPTFAEHRADAFRAEVAGSVKLQACLARILLDVGIRLDRMVGLGKIESAPVAGVLNLVRTWRYQLEYVLQLPEATEVRFEIQEDNASNLDDLSMSYACLHQVRGTTVLFPSSHIGCFESKDELSIDPRGLGSFADFFHHLNTQ</sequence>